<protein>
    <recommendedName>
        <fullName evidence="6 10">2,3-bisphosphoglycerate-dependent phosphoglycerate mutase</fullName>
        <shortName evidence="6">BPG-dependent PGAM</shortName>
        <shortName evidence="6">PGAM</shortName>
        <shortName evidence="6">Phosphoglyceromutase</shortName>
        <shortName evidence="6">dPGM</shortName>
        <ecNumber evidence="6 10">5.4.2.11</ecNumber>
    </recommendedName>
</protein>
<comment type="catalytic activity">
    <reaction evidence="1 6 10">
        <text>(2R)-2-phosphoglycerate = (2R)-3-phosphoglycerate</text>
        <dbReference type="Rhea" id="RHEA:15901"/>
        <dbReference type="ChEBI" id="CHEBI:58272"/>
        <dbReference type="ChEBI" id="CHEBI:58289"/>
        <dbReference type="EC" id="5.4.2.11"/>
    </reaction>
</comment>
<dbReference type="PIRSF" id="PIRSF000709">
    <property type="entry name" value="6PFK_2-Ptase"/>
    <property type="match status" value="1"/>
</dbReference>
<keyword evidence="4 6" id="KW-0324">Glycolysis</keyword>
<dbReference type="Gene3D" id="3.40.50.1240">
    <property type="entry name" value="Phosphoglycerate mutase-like"/>
    <property type="match status" value="1"/>
</dbReference>
<dbReference type="EC" id="5.4.2.11" evidence="6 10"/>
<evidence type="ECO:0000256" key="10">
    <source>
        <dbReference type="RuleBase" id="RU004512"/>
    </source>
</evidence>
<evidence type="ECO:0000256" key="7">
    <source>
        <dbReference type="PIRSR" id="PIRSR613078-1"/>
    </source>
</evidence>
<dbReference type="UniPathway" id="UPA00109">
    <property type="reaction ID" value="UER00186"/>
</dbReference>
<dbReference type="InterPro" id="IPR001345">
    <property type="entry name" value="PG/BPGM_mutase_AS"/>
</dbReference>
<dbReference type="GO" id="GO:0006094">
    <property type="term" value="P:gluconeogenesis"/>
    <property type="evidence" value="ECO:0007669"/>
    <property type="project" value="UniProtKB-UniRule"/>
</dbReference>
<comment type="function">
    <text evidence="6 10">Catalyzes the interconversion of 2-phosphoglycerate and 3-phosphoglycerate.</text>
</comment>
<feature type="binding site" evidence="6 8">
    <location>
        <position position="98"/>
    </location>
    <ligand>
        <name>substrate</name>
    </ligand>
</feature>
<dbReference type="HAMAP" id="MF_01039">
    <property type="entry name" value="PGAM_GpmA"/>
    <property type="match status" value="1"/>
</dbReference>
<evidence type="ECO:0000256" key="4">
    <source>
        <dbReference type="ARBA" id="ARBA00023152"/>
    </source>
</evidence>
<sequence>MYKLVLVRHGESEWNKSNLFTGWSDVDLSEKGVHEAKEAGILLKEEKFVFDVAYTSYLKRAIKTLYYILDAMNLLWIPCHKTWQLNERHYGALQGLSKLTTAQKYGEEQVHLWRRSYDVLPPALTKDDERYPRNDAKYRDVPDRFIPLTESLKETIVRVEDYWEREIKPQILGGKKVIIAAHGNSLRALIKYLDNLSAEEIIDLNIPTGTPLVYTLDDQLKPLEKYYLGSERRIEHKIEKVADPDKIME</sequence>
<dbReference type="InterPro" id="IPR013078">
    <property type="entry name" value="His_Pase_superF_clade-1"/>
</dbReference>
<evidence type="ECO:0000256" key="1">
    <source>
        <dbReference type="ARBA" id="ARBA00000380"/>
    </source>
</evidence>
<dbReference type="Pfam" id="PF00300">
    <property type="entry name" value="His_Phos_1"/>
    <property type="match status" value="2"/>
</dbReference>
<evidence type="ECO:0000256" key="2">
    <source>
        <dbReference type="ARBA" id="ARBA00006717"/>
    </source>
</evidence>
<feature type="binding site" evidence="6 8">
    <location>
        <begin position="21"/>
        <end position="22"/>
    </location>
    <ligand>
        <name>substrate</name>
    </ligand>
</feature>
<dbReference type="OrthoDB" id="9781415at2"/>
<dbReference type="AlphaFoldDB" id="A0A369BIH0"/>
<proteinExistence type="inferred from homology"/>
<reference evidence="11 12" key="1">
    <citation type="submission" date="2018-07" db="EMBL/GenBank/DDBJ databases">
        <title>Genomic Encyclopedia of Type Strains, Phase III (KMG-III): the genomes of soil and plant-associated and newly described type strains.</title>
        <authorList>
            <person name="Whitman W."/>
        </authorList>
    </citation>
    <scope>NUCLEOTIDE SEQUENCE [LARGE SCALE GENOMIC DNA]</scope>
    <source>
        <strain evidence="11 12">CECT 8333</strain>
    </source>
</reference>
<keyword evidence="12" id="KW-1185">Reference proteome</keyword>
<evidence type="ECO:0000256" key="8">
    <source>
        <dbReference type="PIRSR" id="PIRSR613078-2"/>
    </source>
</evidence>
<feature type="binding site" evidence="6 8">
    <location>
        <begin position="114"/>
        <end position="115"/>
    </location>
    <ligand>
        <name>substrate</name>
    </ligand>
</feature>
<evidence type="ECO:0000256" key="3">
    <source>
        <dbReference type="ARBA" id="ARBA00022432"/>
    </source>
</evidence>
<comment type="caution">
    <text evidence="11">The sequence shown here is derived from an EMBL/GenBank/DDBJ whole genome shotgun (WGS) entry which is preliminary data.</text>
</comment>
<evidence type="ECO:0000313" key="11">
    <source>
        <dbReference type="EMBL" id="RCX21379.1"/>
    </source>
</evidence>
<dbReference type="GO" id="GO:0006096">
    <property type="term" value="P:glycolytic process"/>
    <property type="evidence" value="ECO:0007669"/>
    <property type="project" value="UniProtKB-UniRule"/>
</dbReference>
<feature type="site" description="Transition state stabilizer" evidence="6 9">
    <location>
        <position position="182"/>
    </location>
</feature>
<dbReference type="RefSeq" id="WP_114495945.1">
    <property type="nucleotide sequence ID" value="NZ_QPJW01000002.1"/>
</dbReference>
<dbReference type="NCBIfam" id="TIGR01258">
    <property type="entry name" value="pgm_1"/>
    <property type="match status" value="1"/>
</dbReference>
<feature type="binding site" evidence="6 8">
    <location>
        <begin position="87"/>
        <end position="90"/>
    </location>
    <ligand>
        <name>substrate</name>
    </ligand>
</feature>
<name>A0A369BIH0_9BACL</name>
<dbReference type="GO" id="GO:0004619">
    <property type="term" value="F:phosphoglycerate mutase activity"/>
    <property type="evidence" value="ECO:0007669"/>
    <property type="project" value="UniProtKB-UniRule"/>
</dbReference>
<evidence type="ECO:0000256" key="6">
    <source>
        <dbReference type="HAMAP-Rule" id="MF_01039"/>
    </source>
</evidence>
<comment type="similarity">
    <text evidence="2 6">Belongs to the phosphoglycerate mutase family. BPG-dependent PGAM subfamily.</text>
</comment>
<gene>
    <name evidence="6" type="primary">gpmA</name>
    <name evidence="11" type="ORF">DFP94_102127</name>
</gene>
<keyword evidence="5 6" id="KW-0413">Isomerase</keyword>
<dbReference type="InterPro" id="IPR029033">
    <property type="entry name" value="His_PPase_superfam"/>
</dbReference>
<comment type="pathway">
    <text evidence="6 10">Carbohydrate degradation; glycolysis; pyruvate from D-glyceraldehyde 3-phosphate: step 3/5.</text>
</comment>
<dbReference type="FunFam" id="3.40.50.1240:FF:000003">
    <property type="entry name" value="2,3-bisphosphoglycerate-dependent phosphoglycerate mutase"/>
    <property type="match status" value="1"/>
</dbReference>
<feature type="binding site" evidence="6 8">
    <location>
        <begin position="183"/>
        <end position="184"/>
    </location>
    <ligand>
        <name>substrate</name>
    </ligand>
</feature>
<dbReference type="SMART" id="SM00855">
    <property type="entry name" value="PGAM"/>
    <property type="match status" value="1"/>
</dbReference>
<dbReference type="NCBIfam" id="NF010713">
    <property type="entry name" value="PRK14115.1"/>
    <property type="match status" value="1"/>
</dbReference>
<feature type="active site" description="Tele-phosphohistidine intermediate" evidence="6 7">
    <location>
        <position position="9"/>
    </location>
</feature>
<feature type="binding site" evidence="6 8">
    <location>
        <begin position="8"/>
        <end position="15"/>
    </location>
    <ligand>
        <name>substrate</name>
    </ligand>
</feature>
<dbReference type="SUPFAM" id="SSF53254">
    <property type="entry name" value="Phosphoglycerate mutase-like"/>
    <property type="match status" value="1"/>
</dbReference>
<dbReference type="PANTHER" id="PTHR11931">
    <property type="entry name" value="PHOSPHOGLYCERATE MUTASE"/>
    <property type="match status" value="1"/>
</dbReference>
<dbReference type="PROSITE" id="PS00175">
    <property type="entry name" value="PG_MUTASE"/>
    <property type="match status" value="1"/>
</dbReference>
<dbReference type="EMBL" id="QPJW01000002">
    <property type="protein sequence ID" value="RCX21379.1"/>
    <property type="molecule type" value="Genomic_DNA"/>
</dbReference>
<feature type="active site" description="Proton donor/acceptor" evidence="6 7">
    <location>
        <position position="87"/>
    </location>
</feature>
<keyword evidence="3 6" id="KW-0312">Gluconeogenesis</keyword>
<dbReference type="Proteomes" id="UP000253090">
    <property type="component" value="Unassembled WGS sequence"/>
</dbReference>
<evidence type="ECO:0000256" key="5">
    <source>
        <dbReference type="ARBA" id="ARBA00023235"/>
    </source>
</evidence>
<dbReference type="CDD" id="cd07067">
    <property type="entry name" value="HP_PGM_like"/>
    <property type="match status" value="1"/>
</dbReference>
<evidence type="ECO:0000256" key="9">
    <source>
        <dbReference type="PIRSR" id="PIRSR613078-3"/>
    </source>
</evidence>
<evidence type="ECO:0000313" key="12">
    <source>
        <dbReference type="Proteomes" id="UP000253090"/>
    </source>
</evidence>
<dbReference type="InterPro" id="IPR005952">
    <property type="entry name" value="Phosphogly_mut1"/>
</dbReference>
<accession>A0A369BIH0</accession>
<feature type="binding site" evidence="6 8">
    <location>
        <position position="60"/>
    </location>
    <ligand>
        <name>substrate</name>
    </ligand>
</feature>
<organism evidence="11 12">
    <name type="scientific">Fontibacillus phaseoli</name>
    <dbReference type="NCBI Taxonomy" id="1416533"/>
    <lineage>
        <taxon>Bacteria</taxon>
        <taxon>Bacillati</taxon>
        <taxon>Bacillota</taxon>
        <taxon>Bacilli</taxon>
        <taxon>Bacillales</taxon>
        <taxon>Paenibacillaceae</taxon>
        <taxon>Fontibacillus</taxon>
    </lineage>
</organism>